<sequence>MPNKFPISQLEPVVVPKERFDGERKLRLKMSKDFPFYALNLLKVISKKPGGGIVPFKLNRAQSHIHAALEAQRKRIGRIRALLCKARQMGGSTLVAGRFYHRVSHDKGVNAFVLSHAQDTTKKLFKITRMFYDQSDGEFKPSTTAASTNELSFGNLKSTYYVGTAGTKGVGRGGTVHYFHGSEVAFWLNADEHFGGIMQS</sequence>
<name>A0A0F9DSM9_9ZZZZ</name>
<proteinExistence type="predicted"/>
<dbReference type="EMBL" id="LAZR01027729">
    <property type="protein sequence ID" value="KKL64823.1"/>
    <property type="molecule type" value="Genomic_DNA"/>
</dbReference>
<gene>
    <name evidence="1" type="ORF">LCGC14_2161100</name>
</gene>
<comment type="caution">
    <text evidence="1">The sequence shown here is derived from an EMBL/GenBank/DDBJ whole genome shotgun (WGS) entry which is preliminary data.</text>
</comment>
<accession>A0A0F9DSM9</accession>
<protein>
    <submittedName>
        <fullName evidence="1">Uncharacterized protein</fullName>
    </submittedName>
</protein>
<evidence type="ECO:0000313" key="1">
    <source>
        <dbReference type="EMBL" id="KKL64823.1"/>
    </source>
</evidence>
<feature type="non-terminal residue" evidence="1">
    <location>
        <position position="200"/>
    </location>
</feature>
<dbReference type="Gene3D" id="3.40.50.300">
    <property type="entry name" value="P-loop containing nucleotide triphosphate hydrolases"/>
    <property type="match status" value="1"/>
</dbReference>
<organism evidence="1">
    <name type="scientific">marine sediment metagenome</name>
    <dbReference type="NCBI Taxonomy" id="412755"/>
    <lineage>
        <taxon>unclassified sequences</taxon>
        <taxon>metagenomes</taxon>
        <taxon>ecological metagenomes</taxon>
    </lineage>
</organism>
<dbReference type="AlphaFoldDB" id="A0A0F9DSM9"/>
<dbReference type="InterPro" id="IPR027417">
    <property type="entry name" value="P-loop_NTPase"/>
</dbReference>
<reference evidence="1" key="1">
    <citation type="journal article" date="2015" name="Nature">
        <title>Complex archaea that bridge the gap between prokaryotes and eukaryotes.</title>
        <authorList>
            <person name="Spang A."/>
            <person name="Saw J.H."/>
            <person name="Jorgensen S.L."/>
            <person name="Zaremba-Niedzwiedzka K."/>
            <person name="Martijn J."/>
            <person name="Lind A.E."/>
            <person name="van Eijk R."/>
            <person name="Schleper C."/>
            <person name="Guy L."/>
            <person name="Ettema T.J."/>
        </authorList>
    </citation>
    <scope>NUCLEOTIDE SEQUENCE</scope>
</reference>